<dbReference type="AlphaFoldDB" id="A0A844AR90"/>
<keyword evidence="6 7" id="KW-0472">Membrane</keyword>
<comment type="caution">
    <text evidence="9">The sequence shown here is derived from an EMBL/GenBank/DDBJ whole genome shotgun (WGS) entry which is preliminary data.</text>
</comment>
<name>A0A844AR90_9RHOB</name>
<evidence type="ECO:0000256" key="3">
    <source>
        <dbReference type="ARBA" id="ARBA00022475"/>
    </source>
</evidence>
<feature type="domain" description="Glycine transporter" evidence="8">
    <location>
        <begin position="9"/>
        <end position="83"/>
    </location>
</feature>
<evidence type="ECO:0000313" key="9">
    <source>
        <dbReference type="EMBL" id="MQY42167.1"/>
    </source>
</evidence>
<proteinExistence type="inferred from homology"/>
<evidence type="ECO:0000256" key="5">
    <source>
        <dbReference type="ARBA" id="ARBA00022989"/>
    </source>
</evidence>
<dbReference type="PANTHER" id="PTHR30506:SF3">
    <property type="entry name" value="UPF0126 INNER MEMBRANE PROTEIN YADS-RELATED"/>
    <property type="match status" value="1"/>
</dbReference>
<evidence type="ECO:0000256" key="1">
    <source>
        <dbReference type="ARBA" id="ARBA00004651"/>
    </source>
</evidence>
<evidence type="ECO:0000259" key="8">
    <source>
        <dbReference type="Pfam" id="PF03458"/>
    </source>
</evidence>
<dbReference type="Proteomes" id="UP000436694">
    <property type="component" value="Unassembled WGS sequence"/>
</dbReference>
<evidence type="ECO:0000313" key="10">
    <source>
        <dbReference type="Proteomes" id="UP000436694"/>
    </source>
</evidence>
<gene>
    <name evidence="9" type="ORF">GG681_05905</name>
</gene>
<sequence length="210" mass="22078">MNTLTALTVLDLASVVIFALSGALVASRAQLDIVGFAFVACLTAVGGGTVRDVLLNRHPVFWIESPSYILWATGAAVVIFFTAHLLESRMKWVIWLDSFALAVAVPAGVAAALETGQHPVIVVLMGMATGSLGGLMRDVVCNEVPLVLKQGELYISCAMAGAIGTLIAMTAGLELTTALLICAGTTWALRAGSIAFGWHLPVYKSRPPRQ</sequence>
<dbReference type="PANTHER" id="PTHR30506">
    <property type="entry name" value="INNER MEMBRANE PROTEIN"/>
    <property type="match status" value="1"/>
</dbReference>
<reference evidence="9 10" key="1">
    <citation type="submission" date="2019-10" db="EMBL/GenBank/DDBJ databases">
        <title>Epibacterium sp. nov., isolated from seawater.</title>
        <authorList>
            <person name="Zhang X."/>
            <person name="Li N."/>
        </authorList>
    </citation>
    <scope>NUCLEOTIDE SEQUENCE [LARGE SCALE GENOMIC DNA]</scope>
    <source>
        <strain evidence="9 10">SM1969</strain>
    </source>
</reference>
<keyword evidence="3" id="KW-1003">Cell membrane</keyword>
<keyword evidence="10" id="KW-1185">Reference proteome</keyword>
<organism evidence="9 10">
    <name type="scientific">Tritonibacter aquimaris</name>
    <dbReference type="NCBI Taxonomy" id="2663379"/>
    <lineage>
        <taxon>Bacteria</taxon>
        <taxon>Pseudomonadati</taxon>
        <taxon>Pseudomonadota</taxon>
        <taxon>Alphaproteobacteria</taxon>
        <taxon>Rhodobacterales</taxon>
        <taxon>Paracoccaceae</taxon>
        <taxon>Tritonibacter</taxon>
    </lineage>
</organism>
<dbReference type="RefSeq" id="WP_153546046.1">
    <property type="nucleotide sequence ID" value="NZ_WIXK01000002.1"/>
</dbReference>
<feature type="transmembrane region" description="Helical" evidence="7">
    <location>
        <begin position="119"/>
        <end position="140"/>
    </location>
</feature>
<feature type="domain" description="Glycine transporter" evidence="8">
    <location>
        <begin position="95"/>
        <end position="168"/>
    </location>
</feature>
<dbReference type="Pfam" id="PF03458">
    <property type="entry name" value="Gly_transporter"/>
    <property type="match status" value="2"/>
</dbReference>
<evidence type="ECO:0000256" key="2">
    <source>
        <dbReference type="ARBA" id="ARBA00008193"/>
    </source>
</evidence>
<dbReference type="InterPro" id="IPR005115">
    <property type="entry name" value="Gly_transporter"/>
</dbReference>
<dbReference type="EMBL" id="WIXK01000002">
    <property type="protein sequence ID" value="MQY42167.1"/>
    <property type="molecule type" value="Genomic_DNA"/>
</dbReference>
<feature type="transmembrane region" description="Helical" evidence="7">
    <location>
        <begin position="31"/>
        <end position="48"/>
    </location>
</feature>
<keyword evidence="4 7" id="KW-0812">Transmembrane</keyword>
<protein>
    <submittedName>
        <fullName evidence="9">Trimeric intracellular cation channel family protein</fullName>
    </submittedName>
</protein>
<keyword evidence="5 7" id="KW-1133">Transmembrane helix</keyword>
<accession>A0A844AR90</accession>
<feature type="transmembrane region" description="Helical" evidence="7">
    <location>
        <begin position="93"/>
        <end position="113"/>
    </location>
</feature>
<evidence type="ECO:0000256" key="6">
    <source>
        <dbReference type="ARBA" id="ARBA00023136"/>
    </source>
</evidence>
<evidence type="ECO:0000256" key="7">
    <source>
        <dbReference type="SAM" id="Phobius"/>
    </source>
</evidence>
<feature type="transmembrane region" description="Helical" evidence="7">
    <location>
        <begin position="152"/>
        <end position="172"/>
    </location>
</feature>
<comment type="similarity">
    <text evidence="2">Belongs to the UPF0126 family.</text>
</comment>
<feature type="transmembrane region" description="Helical" evidence="7">
    <location>
        <begin position="178"/>
        <end position="200"/>
    </location>
</feature>
<dbReference type="GO" id="GO:0005886">
    <property type="term" value="C:plasma membrane"/>
    <property type="evidence" value="ECO:0007669"/>
    <property type="project" value="UniProtKB-SubCell"/>
</dbReference>
<evidence type="ECO:0000256" key="4">
    <source>
        <dbReference type="ARBA" id="ARBA00022692"/>
    </source>
</evidence>
<feature type="transmembrane region" description="Helical" evidence="7">
    <location>
        <begin position="68"/>
        <end position="86"/>
    </location>
</feature>
<comment type="subcellular location">
    <subcellularLocation>
        <location evidence="1">Cell membrane</location>
        <topology evidence="1">Multi-pass membrane protein</topology>
    </subcellularLocation>
</comment>
<feature type="transmembrane region" description="Helical" evidence="7">
    <location>
        <begin position="6"/>
        <end position="26"/>
    </location>
</feature>